<keyword evidence="1" id="KW-0472">Membrane</keyword>
<organism evidence="2 3">
    <name type="scientific">Liparis tanakae</name>
    <name type="common">Tanaka's snailfish</name>
    <dbReference type="NCBI Taxonomy" id="230148"/>
    <lineage>
        <taxon>Eukaryota</taxon>
        <taxon>Metazoa</taxon>
        <taxon>Chordata</taxon>
        <taxon>Craniata</taxon>
        <taxon>Vertebrata</taxon>
        <taxon>Euteleostomi</taxon>
        <taxon>Actinopterygii</taxon>
        <taxon>Neopterygii</taxon>
        <taxon>Teleostei</taxon>
        <taxon>Neoteleostei</taxon>
        <taxon>Acanthomorphata</taxon>
        <taxon>Eupercaria</taxon>
        <taxon>Perciformes</taxon>
        <taxon>Cottioidei</taxon>
        <taxon>Cottales</taxon>
        <taxon>Liparidae</taxon>
        <taxon>Liparis</taxon>
    </lineage>
</organism>
<evidence type="ECO:0000256" key="1">
    <source>
        <dbReference type="SAM" id="Phobius"/>
    </source>
</evidence>
<evidence type="ECO:0000313" key="2">
    <source>
        <dbReference type="EMBL" id="TNN30324.1"/>
    </source>
</evidence>
<comment type="caution">
    <text evidence="2">The sequence shown here is derived from an EMBL/GenBank/DDBJ whole genome shotgun (WGS) entry which is preliminary data.</text>
</comment>
<feature type="transmembrane region" description="Helical" evidence="1">
    <location>
        <begin position="55"/>
        <end position="76"/>
    </location>
</feature>
<keyword evidence="1" id="KW-1133">Transmembrane helix</keyword>
<evidence type="ECO:0000313" key="3">
    <source>
        <dbReference type="Proteomes" id="UP000314294"/>
    </source>
</evidence>
<gene>
    <name evidence="2" type="ORF">EYF80_059522</name>
</gene>
<proteinExistence type="predicted"/>
<accession>A0A4Z2EPK0</accession>
<sequence length="100" mass="11266">MSSVCQAKVVFHMPKYRYGVLTPSITMPHSCSTMSSSVFSSGGSPVETSLWWTHFLLLAILRYSLTVMDFFWMLYWVNSPDWPVTTCMMGAGMTMSSMVS</sequence>
<reference evidence="2 3" key="1">
    <citation type="submission" date="2019-03" db="EMBL/GenBank/DDBJ databases">
        <title>First draft genome of Liparis tanakae, snailfish: a comprehensive survey of snailfish specific genes.</title>
        <authorList>
            <person name="Kim W."/>
            <person name="Song I."/>
            <person name="Jeong J.-H."/>
            <person name="Kim D."/>
            <person name="Kim S."/>
            <person name="Ryu S."/>
            <person name="Song J.Y."/>
            <person name="Lee S.K."/>
        </authorList>
    </citation>
    <scope>NUCLEOTIDE SEQUENCE [LARGE SCALE GENOMIC DNA]</scope>
    <source>
        <tissue evidence="2">Muscle</tissue>
    </source>
</reference>
<dbReference type="Proteomes" id="UP000314294">
    <property type="component" value="Unassembled WGS sequence"/>
</dbReference>
<keyword evidence="1" id="KW-0812">Transmembrane</keyword>
<keyword evidence="3" id="KW-1185">Reference proteome</keyword>
<dbReference type="AlphaFoldDB" id="A0A4Z2EPK0"/>
<name>A0A4Z2EPK0_9TELE</name>
<dbReference type="EMBL" id="SRLO01004619">
    <property type="protein sequence ID" value="TNN30324.1"/>
    <property type="molecule type" value="Genomic_DNA"/>
</dbReference>
<protein>
    <submittedName>
        <fullName evidence="2">Uncharacterized protein</fullName>
    </submittedName>
</protein>